<evidence type="ECO:0000256" key="2">
    <source>
        <dbReference type="ARBA" id="ARBA00022679"/>
    </source>
</evidence>
<gene>
    <name evidence="5" type="primary">mmuM</name>
    <name evidence="5" type="ORF">Mal4_26240</name>
</gene>
<evidence type="ECO:0000256" key="3">
    <source>
        <dbReference type="PROSITE-ProRule" id="PRU00333"/>
    </source>
</evidence>
<dbReference type="Proteomes" id="UP000320496">
    <property type="component" value="Chromosome"/>
</dbReference>
<dbReference type="SUPFAM" id="SSF82282">
    <property type="entry name" value="Homocysteine S-methyltransferase"/>
    <property type="match status" value="1"/>
</dbReference>
<dbReference type="Gene3D" id="3.20.20.330">
    <property type="entry name" value="Homocysteine-binding-like domain"/>
    <property type="match status" value="2"/>
</dbReference>
<dbReference type="PANTHER" id="PTHR11103:SF18">
    <property type="entry name" value="SLR1189 PROTEIN"/>
    <property type="match status" value="1"/>
</dbReference>
<dbReference type="GO" id="GO:0008270">
    <property type="term" value="F:zinc ion binding"/>
    <property type="evidence" value="ECO:0007669"/>
    <property type="project" value="InterPro"/>
</dbReference>
<dbReference type="PROSITE" id="PS50970">
    <property type="entry name" value="HCY"/>
    <property type="match status" value="1"/>
</dbReference>
<dbReference type="AlphaFoldDB" id="A0A517Z737"/>
<dbReference type="KEGG" id="mri:Mal4_26240"/>
<dbReference type="Pfam" id="PF02574">
    <property type="entry name" value="S-methyl_trans"/>
    <property type="match status" value="1"/>
</dbReference>
<evidence type="ECO:0000256" key="1">
    <source>
        <dbReference type="ARBA" id="ARBA00022603"/>
    </source>
</evidence>
<dbReference type="GO" id="GO:0009086">
    <property type="term" value="P:methionine biosynthetic process"/>
    <property type="evidence" value="ECO:0007669"/>
    <property type="project" value="InterPro"/>
</dbReference>
<dbReference type="EC" id="2.1.1.10" evidence="5"/>
<name>A0A517Z737_9PLAN</name>
<evidence type="ECO:0000259" key="4">
    <source>
        <dbReference type="PROSITE" id="PS50970"/>
    </source>
</evidence>
<dbReference type="RefSeq" id="WP_145369592.1">
    <property type="nucleotide sequence ID" value="NZ_CP036275.1"/>
</dbReference>
<reference evidence="5 6" key="1">
    <citation type="submission" date="2019-02" db="EMBL/GenBank/DDBJ databases">
        <title>Deep-cultivation of Planctomycetes and their phenomic and genomic characterization uncovers novel biology.</title>
        <authorList>
            <person name="Wiegand S."/>
            <person name="Jogler M."/>
            <person name="Boedeker C."/>
            <person name="Pinto D."/>
            <person name="Vollmers J."/>
            <person name="Rivas-Marin E."/>
            <person name="Kohn T."/>
            <person name="Peeters S.H."/>
            <person name="Heuer A."/>
            <person name="Rast P."/>
            <person name="Oberbeckmann S."/>
            <person name="Bunk B."/>
            <person name="Jeske O."/>
            <person name="Meyerdierks A."/>
            <person name="Storesund J.E."/>
            <person name="Kallscheuer N."/>
            <person name="Luecker S."/>
            <person name="Lage O.M."/>
            <person name="Pohl T."/>
            <person name="Merkel B.J."/>
            <person name="Hornburger P."/>
            <person name="Mueller R.-W."/>
            <person name="Bruemmer F."/>
            <person name="Labrenz M."/>
            <person name="Spormann A.M."/>
            <person name="Op den Camp H."/>
            <person name="Overmann J."/>
            <person name="Amann R."/>
            <person name="Jetten M.S.M."/>
            <person name="Mascher T."/>
            <person name="Medema M.H."/>
            <person name="Devos D.P."/>
            <person name="Kaster A.-K."/>
            <person name="Ovreas L."/>
            <person name="Rohde M."/>
            <person name="Galperin M.Y."/>
            <person name="Jogler C."/>
        </authorList>
    </citation>
    <scope>NUCLEOTIDE SEQUENCE [LARGE SCALE GENOMIC DNA]</scope>
    <source>
        <strain evidence="5 6">Mal4</strain>
    </source>
</reference>
<sequence>MSSNLLEYLHSGRLLVLDGATGTELERRGYALQPPVWSAAVLWEAPGTLQEIHRDYAAAGARLITANTFRTHARNLAAGNRQDEAAHWTEVAVRLARDAVGDSAWVAGSQAPLGDCYEPDQTPEDQQQMLEEHRGHARNLARAGVDAILVETQITIREAVAAAAKEVLAFSPAALLLNCLPAGAIPVALPELARAADGLPYGLYPNTGHCDASGQWSDTELRDPANLASSAAGWIRDGARLIGGCCGTTPAHISRLKDAIPPADSRKTCN</sequence>
<dbReference type="PIRSF" id="PIRSF037505">
    <property type="entry name" value="Betaine_HMT"/>
    <property type="match status" value="1"/>
</dbReference>
<organism evidence="5 6">
    <name type="scientific">Maioricimonas rarisocia</name>
    <dbReference type="NCBI Taxonomy" id="2528026"/>
    <lineage>
        <taxon>Bacteria</taxon>
        <taxon>Pseudomonadati</taxon>
        <taxon>Planctomycetota</taxon>
        <taxon>Planctomycetia</taxon>
        <taxon>Planctomycetales</taxon>
        <taxon>Planctomycetaceae</taxon>
        <taxon>Maioricimonas</taxon>
    </lineage>
</organism>
<dbReference type="GO" id="GO:0008168">
    <property type="term" value="F:methyltransferase activity"/>
    <property type="evidence" value="ECO:0007669"/>
    <property type="project" value="UniProtKB-KW"/>
</dbReference>
<keyword evidence="1 5" id="KW-0489">Methyltransferase</keyword>
<dbReference type="EMBL" id="CP036275">
    <property type="protein sequence ID" value="QDU38297.1"/>
    <property type="molecule type" value="Genomic_DNA"/>
</dbReference>
<protein>
    <submittedName>
        <fullName evidence="5">Homocysteine S-methyltransferase</fullName>
        <ecNumber evidence="5">2.1.1.10</ecNumber>
    </submittedName>
</protein>
<keyword evidence="6" id="KW-1185">Reference proteome</keyword>
<proteinExistence type="predicted"/>
<dbReference type="InterPro" id="IPR003726">
    <property type="entry name" value="HCY_dom"/>
</dbReference>
<evidence type="ECO:0000313" key="6">
    <source>
        <dbReference type="Proteomes" id="UP000320496"/>
    </source>
</evidence>
<evidence type="ECO:0000313" key="5">
    <source>
        <dbReference type="EMBL" id="QDU38297.1"/>
    </source>
</evidence>
<accession>A0A517Z737</accession>
<feature type="domain" description="Hcy-binding" evidence="4">
    <location>
        <begin position="3"/>
        <end position="270"/>
    </location>
</feature>
<dbReference type="OrthoDB" id="9803687at2"/>
<comment type="caution">
    <text evidence="3">Lacks conserved residue(s) required for the propagation of feature annotation.</text>
</comment>
<keyword evidence="2 5" id="KW-0808">Transferase</keyword>
<dbReference type="InterPro" id="IPR036589">
    <property type="entry name" value="HCY_dom_sf"/>
</dbReference>
<dbReference type="InterPro" id="IPR017226">
    <property type="entry name" value="BHMT-like"/>
</dbReference>
<dbReference type="GO" id="GO:0032259">
    <property type="term" value="P:methylation"/>
    <property type="evidence" value="ECO:0007669"/>
    <property type="project" value="UniProtKB-KW"/>
</dbReference>
<dbReference type="PANTHER" id="PTHR11103">
    <property type="entry name" value="SLR1189 PROTEIN"/>
    <property type="match status" value="1"/>
</dbReference>